<organism evidence="1 2">
    <name type="scientific">Hymenobacter coccineus</name>
    <dbReference type="NCBI Taxonomy" id="1908235"/>
    <lineage>
        <taxon>Bacteria</taxon>
        <taxon>Pseudomonadati</taxon>
        <taxon>Bacteroidota</taxon>
        <taxon>Cytophagia</taxon>
        <taxon>Cytophagales</taxon>
        <taxon>Hymenobacteraceae</taxon>
        <taxon>Hymenobacter</taxon>
    </lineage>
</organism>
<dbReference type="OrthoDB" id="489312at2"/>
<name>A0A1G1TK47_9BACT</name>
<accession>A0A1G1TK47</accession>
<gene>
    <name evidence="1" type="ORF">BEN49_20425</name>
</gene>
<keyword evidence="2" id="KW-1185">Reference proteome</keyword>
<dbReference type="Proteomes" id="UP000177506">
    <property type="component" value="Unassembled WGS sequence"/>
</dbReference>
<comment type="caution">
    <text evidence="1">The sequence shown here is derived from an EMBL/GenBank/DDBJ whole genome shotgun (WGS) entry which is preliminary data.</text>
</comment>
<evidence type="ECO:0000313" key="2">
    <source>
        <dbReference type="Proteomes" id="UP000177506"/>
    </source>
</evidence>
<sequence>MAALTLQYRHGDVLLATVAALPAGAVPRPDLVLAHGEVTGHAHRIREAGAARLFTHGATTYLHVTGPKATLVHEEHRSIELPTGVYRIWQQREYTPTAIRTVLD</sequence>
<dbReference type="RefSeq" id="WP_070742005.1">
    <property type="nucleotide sequence ID" value="NZ_MDZA01000074.1"/>
</dbReference>
<reference evidence="1 2" key="1">
    <citation type="submission" date="2016-08" db="EMBL/GenBank/DDBJ databases">
        <title>Hymenobacter coccineus sp. nov., Hymenobacter lapidarius sp. nov. and Hymenobacter glacialis sp. nov., isolated from Antarctic soil.</title>
        <authorList>
            <person name="Sedlacek I."/>
            <person name="Kralova S."/>
            <person name="Kyrova K."/>
            <person name="Maslanova I."/>
            <person name="Stankova E."/>
            <person name="Vrbovska V."/>
            <person name="Nemec M."/>
            <person name="Bartak M."/>
            <person name="Svec P."/>
            <person name="Busse H.-J."/>
            <person name="Pantucek R."/>
        </authorList>
    </citation>
    <scope>NUCLEOTIDE SEQUENCE [LARGE SCALE GENOMIC DNA]</scope>
    <source>
        <strain evidence="1 2">CCM 8649</strain>
    </source>
</reference>
<protein>
    <submittedName>
        <fullName evidence="1">Uncharacterized protein</fullName>
    </submittedName>
</protein>
<evidence type="ECO:0000313" key="1">
    <source>
        <dbReference type="EMBL" id="OGX91264.1"/>
    </source>
</evidence>
<proteinExistence type="predicted"/>
<dbReference type="EMBL" id="MDZA01000074">
    <property type="protein sequence ID" value="OGX91264.1"/>
    <property type="molecule type" value="Genomic_DNA"/>
</dbReference>
<dbReference type="AlphaFoldDB" id="A0A1G1TK47"/>